<name>A0AAU9JWB2_9CILI</name>
<dbReference type="AlphaFoldDB" id="A0AAU9JWB2"/>
<accession>A0AAU9JWB2</accession>
<evidence type="ECO:0000313" key="1">
    <source>
        <dbReference type="EMBL" id="CAG9330661.1"/>
    </source>
</evidence>
<dbReference type="EMBL" id="CAJZBQ010000051">
    <property type="protein sequence ID" value="CAG9330661.1"/>
    <property type="molecule type" value="Genomic_DNA"/>
</dbReference>
<dbReference type="Proteomes" id="UP001162131">
    <property type="component" value="Unassembled WGS sequence"/>
</dbReference>
<sequence>MSKCIISDKEANLEKRVSNIEKTLKENNIESIYEGHKRTNYSKSAASTKNILKLKKQKEKILNRPNDPGLERNFRQALSIYSKDCANNPDLEKVFKYLFILNRPVRTNFEKTKSILIYENLILSLYGKTNEAKCQAQLKIYNNVFLLYYWGPQKLVLRAKMWRN</sequence>
<reference evidence="1" key="1">
    <citation type="submission" date="2021-09" db="EMBL/GenBank/DDBJ databases">
        <authorList>
            <consortium name="AG Swart"/>
            <person name="Singh M."/>
            <person name="Singh A."/>
            <person name="Seah K."/>
            <person name="Emmerich C."/>
        </authorList>
    </citation>
    <scope>NUCLEOTIDE SEQUENCE</scope>
    <source>
        <strain evidence="1">ATCC30299</strain>
    </source>
</reference>
<proteinExistence type="predicted"/>
<gene>
    <name evidence="1" type="ORF">BSTOLATCC_MIC51242</name>
</gene>
<organism evidence="1 2">
    <name type="scientific">Blepharisma stoltei</name>
    <dbReference type="NCBI Taxonomy" id="1481888"/>
    <lineage>
        <taxon>Eukaryota</taxon>
        <taxon>Sar</taxon>
        <taxon>Alveolata</taxon>
        <taxon>Ciliophora</taxon>
        <taxon>Postciliodesmatophora</taxon>
        <taxon>Heterotrichea</taxon>
        <taxon>Heterotrichida</taxon>
        <taxon>Blepharismidae</taxon>
        <taxon>Blepharisma</taxon>
    </lineage>
</organism>
<comment type="caution">
    <text evidence="1">The sequence shown here is derived from an EMBL/GenBank/DDBJ whole genome shotgun (WGS) entry which is preliminary data.</text>
</comment>
<evidence type="ECO:0000313" key="2">
    <source>
        <dbReference type="Proteomes" id="UP001162131"/>
    </source>
</evidence>
<keyword evidence="2" id="KW-1185">Reference proteome</keyword>
<protein>
    <submittedName>
        <fullName evidence="1">Uncharacterized protein</fullName>
    </submittedName>
</protein>